<dbReference type="GO" id="GO:0003997">
    <property type="term" value="F:acyl-CoA oxidase activity"/>
    <property type="evidence" value="ECO:0007669"/>
    <property type="project" value="InterPro"/>
</dbReference>
<name>A0AAD9QF87_ACRCE</name>
<dbReference type="Proteomes" id="UP001249851">
    <property type="component" value="Unassembled WGS sequence"/>
</dbReference>
<dbReference type="FunFam" id="1.20.140.10:FF:000007">
    <property type="entry name" value="Acyl-coenzyme A oxidase"/>
    <property type="match status" value="1"/>
</dbReference>
<evidence type="ECO:0000256" key="7">
    <source>
        <dbReference type="ARBA" id="ARBA00022827"/>
    </source>
</evidence>
<keyword evidence="20" id="KW-1185">Reference proteome</keyword>
<keyword evidence="9" id="KW-0560">Oxidoreductase</keyword>
<feature type="domain" description="Acyl-CoA oxidase C-terminal" evidence="15">
    <location>
        <begin position="555"/>
        <end position="738"/>
    </location>
</feature>
<gene>
    <name evidence="19" type="ORF">P5673_017196</name>
</gene>
<evidence type="ECO:0000256" key="9">
    <source>
        <dbReference type="ARBA" id="ARBA00023002"/>
    </source>
</evidence>
<dbReference type="GO" id="GO:0005504">
    <property type="term" value="F:fatty acid binding"/>
    <property type="evidence" value="ECO:0007669"/>
    <property type="project" value="TreeGrafter"/>
</dbReference>
<accession>A0AAD9QF87</accession>
<dbReference type="EMBL" id="JARQWQ010000037">
    <property type="protein sequence ID" value="KAK2560216.1"/>
    <property type="molecule type" value="Genomic_DNA"/>
</dbReference>
<dbReference type="Pfam" id="PF14749">
    <property type="entry name" value="Acyl-CoA_ox_N"/>
    <property type="match status" value="1"/>
</dbReference>
<dbReference type="InterPro" id="IPR006091">
    <property type="entry name" value="Acyl-CoA_Oxase/DH_mid-dom"/>
</dbReference>
<dbReference type="SUPFAM" id="SSF47203">
    <property type="entry name" value="Acyl-CoA dehydrogenase C-terminal domain-like"/>
    <property type="match status" value="2"/>
</dbReference>
<feature type="domain" description="Acyl-CoA oxidase/dehydrogenase middle" evidence="16">
    <location>
        <begin position="219"/>
        <end position="328"/>
    </location>
</feature>
<dbReference type="FunFam" id="2.40.110.10:FF:000003">
    <property type="entry name" value="Acyl-coenzyme A oxidase"/>
    <property type="match status" value="1"/>
</dbReference>
<dbReference type="Gene3D" id="1.20.140.10">
    <property type="entry name" value="Butyryl-CoA Dehydrogenase, subunit A, domain 3"/>
    <property type="match status" value="2"/>
</dbReference>
<dbReference type="InterPro" id="IPR012258">
    <property type="entry name" value="Acyl-CoA_oxidase"/>
</dbReference>
<evidence type="ECO:0000259" key="18">
    <source>
        <dbReference type="Pfam" id="PF22924"/>
    </source>
</evidence>
<dbReference type="PIRSF" id="PIRSF000168">
    <property type="entry name" value="Acyl-CoA_oxidase"/>
    <property type="match status" value="1"/>
</dbReference>
<keyword evidence="8" id="KW-0276">Fatty acid metabolism</keyword>
<feature type="domain" description="Acyl-coenzyme A oxidase N-terminal" evidence="17">
    <location>
        <begin position="100"/>
        <end position="216"/>
    </location>
</feature>
<organism evidence="19 20">
    <name type="scientific">Acropora cervicornis</name>
    <name type="common">Staghorn coral</name>
    <dbReference type="NCBI Taxonomy" id="6130"/>
    <lineage>
        <taxon>Eukaryota</taxon>
        <taxon>Metazoa</taxon>
        <taxon>Cnidaria</taxon>
        <taxon>Anthozoa</taxon>
        <taxon>Hexacorallia</taxon>
        <taxon>Scleractinia</taxon>
        <taxon>Astrocoeniina</taxon>
        <taxon>Acroporidae</taxon>
        <taxon>Acropora</taxon>
    </lineage>
</organism>
<comment type="caution">
    <text evidence="19">The sequence shown here is derived from an EMBL/GenBank/DDBJ whole genome shotgun (WGS) entry which is preliminary data.</text>
</comment>
<evidence type="ECO:0000256" key="5">
    <source>
        <dbReference type="ARBA" id="ARBA00022553"/>
    </source>
</evidence>
<keyword evidence="10" id="KW-0443">Lipid metabolism</keyword>
<dbReference type="GO" id="GO:0055088">
    <property type="term" value="P:lipid homeostasis"/>
    <property type="evidence" value="ECO:0007669"/>
    <property type="project" value="TreeGrafter"/>
</dbReference>
<feature type="domain" description="Acyl-CoA oxidase C-alpha1" evidence="18">
    <location>
        <begin position="358"/>
        <end position="519"/>
    </location>
</feature>
<dbReference type="FunFam" id="1.10.540.10:FF:000006">
    <property type="entry name" value="Acyl-coenzyme A oxidase"/>
    <property type="match status" value="1"/>
</dbReference>
<dbReference type="GO" id="GO:0071949">
    <property type="term" value="F:FAD binding"/>
    <property type="evidence" value="ECO:0007669"/>
    <property type="project" value="InterPro"/>
</dbReference>
<feature type="active site" description="Proton acceptor" evidence="13">
    <location>
        <position position="504"/>
    </location>
</feature>
<dbReference type="Gene3D" id="1.10.540.10">
    <property type="entry name" value="Acyl-CoA dehydrogenase/oxidase, N-terminal domain"/>
    <property type="match status" value="1"/>
</dbReference>
<evidence type="ECO:0000256" key="3">
    <source>
        <dbReference type="ARBA" id="ARBA00004846"/>
    </source>
</evidence>
<comment type="cofactor">
    <cofactor evidence="1">
        <name>FAD</name>
        <dbReference type="ChEBI" id="CHEBI:57692"/>
    </cofactor>
</comment>
<dbReference type="PANTHER" id="PTHR10909">
    <property type="entry name" value="ELECTRON TRANSPORT OXIDOREDUCTASE"/>
    <property type="match status" value="1"/>
</dbReference>
<evidence type="ECO:0000256" key="6">
    <source>
        <dbReference type="ARBA" id="ARBA00022630"/>
    </source>
</evidence>
<dbReference type="PANTHER" id="PTHR10909:SF250">
    <property type="entry name" value="PEROXISOMAL ACYL-COENZYME A OXIDASE 1"/>
    <property type="match status" value="1"/>
</dbReference>
<dbReference type="InterPro" id="IPR002655">
    <property type="entry name" value="Acyl-CoA_oxidase_C"/>
</dbReference>
<comment type="pathway">
    <text evidence="3">Lipid metabolism; peroxisomal fatty acid beta-oxidation.</text>
</comment>
<reference evidence="19" key="2">
    <citation type="journal article" date="2023" name="Science">
        <title>Genomic signatures of disease resistance in endangered staghorn corals.</title>
        <authorList>
            <person name="Vollmer S.V."/>
            <person name="Selwyn J.D."/>
            <person name="Despard B.A."/>
            <person name="Roesel C.L."/>
        </authorList>
    </citation>
    <scope>NUCLEOTIDE SEQUENCE</scope>
    <source>
        <strain evidence="19">K2</strain>
    </source>
</reference>
<keyword evidence="11" id="KW-0576">Peroxisome</keyword>
<dbReference type="Gene3D" id="2.40.110.10">
    <property type="entry name" value="Butyryl-CoA Dehydrogenase, subunit A, domain 2"/>
    <property type="match status" value="1"/>
</dbReference>
<evidence type="ECO:0000313" key="19">
    <source>
        <dbReference type="EMBL" id="KAK2560216.1"/>
    </source>
</evidence>
<evidence type="ECO:0000256" key="13">
    <source>
        <dbReference type="PIRSR" id="PIRSR000168-1"/>
    </source>
</evidence>
<protein>
    <recommendedName>
        <fullName evidence="12">Acyl-coenzyme A oxidase</fullName>
    </recommendedName>
</protein>
<dbReference type="GO" id="GO:0033540">
    <property type="term" value="P:fatty acid beta-oxidation using acyl-CoA oxidase"/>
    <property type="evidence" value="ECO:0007669"/>
    <property type="project" value="TreeGrafter"/>
</dbReference>
<dbReference type="InterPro" id="IPR036250">
    <property type="entry name" value="AcylCo_DH-like_C"/>
</dbReference>
<evidence type="ECO:0000256" key="10">
    <source>
        <dbReference type="ARBA" id="ARBA00023098"/>
    </source>
</evidence>
<comment type="similarity">
    <text evidence="4 12">Belongs to the acyl-CoA oxidase family.</text>
</comment>
<evidence type="ECO:0000259" key="17">
    <source>
        <dbReference type="Pfam" id="PF14749"/>
    </source>
</evidence>
<evidence type="ECO:0000256" key="12">
    <source>
        <dbReference type="PIRNR" id="PIRNR000168"/>
    </source>
</evidence>
<keyword evidence="7 12" id="KW-0274">FAD</keyword>
<dbReference type="FunFam" id="1.20.140.10:FF:000005">
    <property type="entry name" value="Acyl-coenzyme A oxidase"/>
    <property type="match status" value="1"/>
</dbReference>
<evidence type="ECO:0000256" key="11">
    <source>
        <dbReference type="ARBA" id="ARBA00023140"/>
    </source>
</evidence>
<dbReference type="InterPro" id="IPR037069">
    <property type="entry name" value="AcylCoA_DH/ox_N_sf"/>
</dbReference>
<dbReference type="InterPro" id="IPR055060">
    <property type="entry name" value="ACOX_C_alpha1"/>
</dbReference>
<feature type="binding site" evidence="14">
    <location>
        <position position="261"/>
    </location>
    <ligand>
        <name>FAD</name>
        <dbReference type="ChEBI" id="CHEBI:57692"/>
    </ligand>
</feature>
<evidence type="ECO:0000313" key="20">
    <source>
        <dbReference type="Proteomes" id="UP001249851"/>
    </source>
</evidence>
<dbReference type="Pfam" id="PF02770">
    <property type="entry name" value="Acyl-CoA_dh_M"/>
    <property type="match status" value="1"/>
</dbReference>
<dbReference type="SUPFAM" id="SSF56645">
    <property type="entry name" value="Acyl-CoA dehydrogenase NM domain-like"/>
    <property type="match status" value="1"/>
</dbReference>
<dbReference type="Pfam" id="PF01756">
    <property type="entry name" value="ACOX"/>
    <property type="match status" value="1"/>
</dbReference>
<comment type="subcellular location">
    <subcellularLocation>
        <location evidence="2">Peroxisome</location>
    </subcellularLocation>
</comment>
<keyword evidence="5" id="KW-0597">Phosphoprotein</keyword>
<evidence type="ECO:0000256" key="2">
    <source>
        <dbReference type="ARBA" id="ARBA00004275"/>
    </source>
</evidence>
<evidence type="ECO:0000256" key="14">
    <source>
        <dbReference type="PIRSR" id="PIRSR000168-2"/>
    </source>
</evidence>
<proteinExistence type="inferred from homology"/>
<dbReference type="InterPro" id="IPR029320">
    <property type="entry name" value="Acyl-CoA_ox_N"/>
</dbReference>
<dbReference type="Pfam" id="PF22924">
    <property type="entry name" value="ACOX_C_alpha1"/>
    <property type="match status" value="1"/>
</dbReference>
<evidence type="ECO:0000256" key="8">
    <source>
        <dbReference type="ARBA" id="ARBA00022832"/>
    </source>
</evidence>
<evidence type="ECO:0000256" key="1">
    <source>
        <dbReference type="ARBA" id="ARBA00001974"/>
    </source>
</evidence>
<reference evidence="19" key="1">
    <citation type="journal article" date="2023" name="G3 (Bethesda)">
        <title>Whole genome assembly and annotation of the endangered Caribbean coral Acropora cervicornis.</title>
        <authorList>
            <person name="Selwyn J.D."/>
            <person name="Vollmer S.V."/>
        </authorList>
    </citation>
    <scope>NUCLEOTIDE SEQUENCE</scope>
    <source>
        <strain evidence="19">K2</strain>
    </source>
</reference>
<feature type="binding site" evidence="14">
    <location>
        <position position="222"/>
    </location>
    <ligand>
        <name>FAD</name>
        <dbReference type="ChEBI" id="CHEBI:57692"/>
    </ligand>
</feature>
<dbReference type="GO" id="GO:0005777">
    <property type="term" value="C:peroxisome"/>
    <property type="evidence" value="ECO:0007669"/>
    <property type="project" value="UniProtKB-SubCell"/>
</dbReference>
<evidence type="ECO:0000259" key="15">
    <source>
        <dbReference type="Pfam" id="PF01756"/>
    </source>
</evidence>
<dbReference type="InterPro" id="IPR046373">
    <property type="entry name" value="Acyl-CoA_Oxase/DH_mid-dom_sf"/>
</dbReference>
<sequence>MDLQSLLGTEDHWHGTVQSLLGTEDHCHGTRDEDISYGFVLSLFIDCVTNANCSMIVCVTDAVEKFIGRQKPDRAKIAMTAGTSKVNPDLAQEREKASFNPTELTYLIYDGREKTERKRYLESLLLTDPVFNKDDSYVLDRSHAYDRGCQKALHMLKLLKKYNISKEGDIEILERFSEADLPYGLSKSMFIPTLKSQGSQEQKAKWLPLAESFQIIGTYAQTELGHGSNVRGLETTATYDKETKEFVIHSPSLSACKWWPGNMGKSSNFATVPARLIVDSKDHGIQMFLVQLRDLQTHQPMPGITVGDIGPKFGGNAVDNGFVMFDHVRIPLNQMLMGLSKLSPDGTFSKPVNSKLMYGTMSKVRAGIVWQSFWLLSKAITIAVRYSAVRRQNHLKPGEQETQIINYKMQQFKLLPGLATAYAIRFALYHVMSLYQEAQKRISAGDLSILPEFHTITSGLKAFSTATSMRHIETCRLACGGHGYLLCSALPDLYKIINAACTYEGDNDVLYLQVARYLIKVASKVQKGETLSPSLSFFSQTPKQCAVTNANQFLDPQVQAKIYEDRTASEVRTVAEKLEKKIISGMDLSDAQNELSVDLVHCAKHYSHCVLVLFLLKSMKKLSGIISPHLQQVLKSLSDLFVLFGIAENSGSFMEAGILHGHHVQAIRQQIFSLLEILRPEAVALVDAFDYSDYVLNSALGRFDGNVYEDLFKRAQASTMNQQQVPSAYYKYLHPLMNSQISKL</sequence>
<evidence type="ECO:0000256" key="4">
    <source>
        <dbReference type="ARBA" id="ARBA00006288"/>
    </source>
</evidence>
<dbReference type="AlphaFoldDB" id="A0AAD9QF87"/>
<dbReference type="InterPro" id="IPR009100">
    <property type="entry name" value="AcylCoA_DH/oxidase_NM_dom_sf"/>
</dbReference>
<evidence type="ECO:0000259" key="16">
    <source>
        <dbReference type="Pfam" id="PF02770"/>
    </source>
</evidence>
<keyword evidence="6 12" id="KW-0285">Flavoprotein</keyword>